<gene>
    <name evidence="3" type="ORF">RF819_07895</name>
</gene>
<evidence type="ECO:0000259" key="2">
    <source>
        <dbReference type="Pfam" id="PF20432"/>
    </source>
</evidence>
<evidence type="ECO:0000313" key="3">
    <source>
        <dbReference type="EMBL" id="OOV06660.1"/>
    </source>
</evidence>
<dbReference type="STRING" id="28066.RF819_07895"/>
<feature type="domain" description="Antitoxin Xre/MbcA/ParS-like toxin-binding" evidence="1">
    <location>
        <begin position="108"/>
        <end position="155"/>
    </location>
</feature>
<dbReference type="OrthoDB" id="428683at2"/>
<name>A0A1T1ARD3_RHOFE</name>
<dbReference type="GO" id="GO:0003677">
    <property type="term" value="F:DNA binding"/>
    <property type="evidence" value="ECO:0007669"/>
    <property type="project" value="InterPro"/>
</dbReference>
<comment type="caution">
    <text evidence="3">The sequence shown here is derived from an EMBL/GenBank/DDBJ whole genome shotgun (WGS) entry which is preliminary data.</text>
</comment>
<protein>
    <submittedName>
        <fullName evidence="3">Antitoxin</fullName>
    </submittedName>
</protein>
<sequence length="158" mass="16613">MPSGNFWRDVVGVASLSVLSAATVLGGEPVLRGLPQSVLEWVGLVRQGIPASAVDAALRVVGIGQAELARALDIPERTLARRKKEGVLSRDESGKLVRLAQVVQRSVEVFEDQRAALDWLKSPNASLSGSTPLALLDTEPGSAAVLSALGRIEHGVFA</sequence>
<accession>A0A1T1ARD3</accession>
<dbReference type="Pfam" id="PF09722">
    <property type="entry name" value="Xre_MbcA_ParS_C"/>
    <property type="match status" value="1"/>
</dbReference>
<reference evidence="3 4" key="1">
    <citation type="submission" date="2017-01" db="EMBL/GenBank/DDBJ databases">
        <title>Genome sequencing of Rhodoferax fermentans JCM 7819.</title>
        <authorList>
            <person name="Kim Y.J."/>
            <person name="Farh M.E.-A."/>
            <person name="Yang D.-C."/>
        </authorList>
    </citation>
    <scope>NUCLEOTIDE SEQUENCE [LARGE SCALE GENOMIC DNA]</scope>
    <source>
        <strain evidence="3 4">JCM 7819</strain>
    </source>
</reference>
<dbReference type="EMBL" id="MTJN01000002">
    <property type="protein sequence ID" value="OOV06660.1"/>
    <property type="molecule type" value="Genomic_DNA"/>
</dbReference>
<dbReference type="InterPro" id="IPR046847">
    <property type="entry name" value="Xre-like_HTH"/>
</dbReference>
<dbReference type="NCBIfam" id="TIGR02293">
    <property type="entry name" value="TAS_TIGR02293"/>
    <property type="match status" value="1"/>
</dbReference>
<organism evidence="3 4">
    <name type="scientific">Rhodoferax fermentans</name>
    <dbReference type="NCBI Taxonomy" id="28066"/>
    <lineage>
        <taxon>Bacteria</taxon>
        <taxon>Pseudomonadati</taxon>
        <taxon>Pseudomonadota</taxon>
        <taxon>Betaproteobacteria</taxon>
        <taxon>Burkholderiales</taxon>
        <taxon>Comamonadaceae</taxon>
        <taxon>Rhodoferax</taxon>
    </lineage>
</organism>
<evidence type="ECO:0000313" key="4">
    <source>
        <dbReference type="Proteomes" id="UP000190750"/>
    </source>
</evidence>
<dbReference type="Pfam" id="PF20432">
    <property type="entry name" value="Xre-like-HTH"/>
    <property type="match status" value="1"/>
</dbReference>
<dbReference type="InterPro" id="IPR024467">
    <property type="entry name" value="Xre/MbcA/ParS-like_toxin-bd"/>
</dbReference>
<feature type="domain" description="Antitoxin Xre-like helix-turn-helix" evidence="2">
    <location>
        <begin position="40"/>
        <end position="100"/>
    </location>
</feature>
<dbReference type="Proteomes" id="UP000190750">
    <property type="component" value="Unassembled WGS sequence"/>
</dbReference>
<dbReference type="InterPro" id="IPR011979">
    <property type="entry name" value="Antitox_Xre"/>
</dbReference>
<proteinExistence type="predicted"/>
<dbReference type="AlphaFoldDB" id="A0A1T1ARD3"/>
<evidence type="ECO:0000259" key="1">
    <source>
        <dbReference type="Pfam" id="PF09722"/>
    </source>
</evidence>
<keyword evidence="4" id="KW-1185">Reference proteome</keyword>